<dbReference type="AlphaFoldDB" id="A0A4R2HX70"/>
<feature type="binding site" evidence="6">
    <location>
        <begin position="302"/>
        <end position="304"/>
    </location>
    <ligand>
        <name>substrate</name>
    </ligand>
</feature>
<keyword evidence="3 4" id="KW-0378">Hydrolase</keyword>
<evidence type="ECO:0000313" key="10">
    <source>
        <dbReference type="Proteomes" id="UP000294508"/>
    </source>
</evidence>
<accession>A0A4R2HX70</accession>
<organism evidence="9 10">
    <name type="scientific">Kribbella steppae</name>
    <dbReference type="NCBI Taxonomy" id="2512223"/>
    <lineage>
        <taxon>Bacteria</taxon>
        <taxon>Bacillati</taxon>
        <taxon>Actinomycetota</taxon>
        <taxon>Actinomycetes</taxon>
        <taxon>Propionibacteriales</taxon>
        <taxon>Kribbellaceae</taxon>
        <taxon>Kribbella</taxon>
    </lineage>
</organism>
<feature type="active site" description="Proton donor/acceptor" evidence="5">
    <location>
        <position position="266"/>
    </location>
</feature>
<dbReference type="InterPro" id="IPR003764">
    <property type="entry name" value="GlcNAc_6-P_deAcase"/>
</dbReference>
<dbReference type="OrthoDB" id="9776488at2"/>
<dbReference type="GO" id="GO:0008448">
    <property type="term" value="F:N-acetylglucosamine-6-phosphate deacetylase activity"/>
    <property type="evidence" value="ECO:0007669"/>
    <property type="project" value="InterPro"/>
</dbReference>
<dbReference type="EMBL" id="SLWN01000001">
    <property type="protein sequence ID" value="TCO35917.1"/>
    <property type="molecule type" value="Genomic_DNA"/>
</dbReference>
<dbReference type="PANTHER" id="PTHR11113:SF14">
    <property type="entry name" value="N-ACETYLGLUCOSAMINE-6-PHOSPHATE DEACETYLASE"/>
    <property type="match status" value="1"/>
</dbReference>
<evidence type="ECO:0000256" key="1">
    <source>
        <dbReference type="ARBA" id="ARBA00010716"/>
    </source>
</evidence>
<dbReference type="GO" id="GO:0006046">
    <property type="term" value="P:N-acetylglucosamine catabolic process"/>
    <property type="evidence" value="ECO:0007669"/>
    <property type="project" value="TreeGrafter"/>
</dbReference>
<keyword evidence="2 7" id="KW-0479">Metal-binding</keyword>
<dbReference type="SUPFAM" id="SSF51556">
    <property type="entry name" value="Metallo-dependent hydrolases"/>
    <property type="match status" value="1"/>
</dbReference>
<evidence type="ECO:0000256" key="4">
    <source>
        <dbReference type="PIRNR" id="PIRNR038994"/>
    </source>
</evidence>
<comment type="caution">
    <text evidence="9">The sequence shown here is derived from an EMBL/GenBank/DDBJ whole genome shotgun (WGS) entry which is preliminary data.</text>
</comment>
<feature type="domain" description="Amidohydrolase-related" evidence="8">
    <location>
        <begin position="38"/>
        <end position="348"/>
    </location>
</feature>
<comment type="similarity">
    <text evidence="1 4">Belongs to the metallo-dependent hydrolases superfamily. NagA family.</text>
</comment>
<evidence type="ECO:0000256" key="6">
    <source>
        <dbReference type="PIRSR" id="PIRSR038994-2"/>
    </source>
</evidence>
<feature type="binding site" evidence="6">
    <location>
        <begin position="211"/>
        <end position="212"/>
    </location>
    <ligand>
        <name>substrate</name>
    </ligand>
</feature>
<dbReference type="PIRSF" id="PIRSF038994">
    <property type="entry name" value="NagA"/>
    <property type="match status" value="1"/>
</dbReference>
<dbReference type="InterPro" id="IPR032466">
    <property type="entry name" value="Metal_Hydrolase"/>
</dbReference>
<protein>
    <submittedName>
        <fullName evidence="9">N-acetylglucosamine-6-phosphate deacetylase</fullName>
    </submittedName>
</protein>
<dbReference type="Gene3D" id="3.20.20.140">
    <property type="entry name" value="Metal-dependent hydrolases"/>
    <property type="match status" value="1"/>
</dbReference>
<feature type="binding site" evidence="6">
    <location>
        <position position="132"/>
    </location>
    <ligand>
        <name>substrate</name>
    </ligand>
</feature>
<evidence type="ECO:0000256" key="2">
    <source>
        <dbReference type="ARBA" id="ARBA00022723"/>
    </source>
</evidence>
<evidence type="ECO:0000256" key="7">
    <source>
        <dbReference type="PIRSR" id="PIRSR038994-3"/>
    </source>
</evidence>
<keyword evidence="10" id="KW-1185">Reference proteome</keyword>
<dbReference type="PANTHER" id="PTHR11113">
    <property type="entry name" value="N-ACETYLGLUCOSAMINE-6-PHOSPHATE DEACETYLASE"/>
    <property type="match status" value="1"/>
</dbReference>
<dbReference type="GO" id="GO:0046872">
    <property type="term" value="F:metal ion binding"/>
    <property type="evidence" value="ECO:0007669"/>
    <property type="project" value="UniProtKB-KW"/>
</dbReference>
<evidence type="ECO:0000256" key="3">
    <source>
        <dbReference type="ARBA" id="ARBA00022801"/>
    </source>
</evidence>
<keyword evidence="4" id="KW-0119">Carbohydrate metabolism</keyword>
<evidence type="ECO:0000259" key="8">
    <source>
        <dbReference type="Pfam" id="PF01979"/>
    </source>
</evidence>
<dbReference type="Proteomes" id="UP000294508">
    <property type="component" value="Unassembled WGS sequence"/>
</dbReference>
<feature type="binding site" evidence="7">
    <location>
        <position position="187"/>
    </location>
    <ligand>
        <name>Zn(2+)</name>
        <dbReference type="ChEBI" id="CHEBI:29105"/>
    </ligand>
</feature>
<feature type="binding site" evidence="6">
    <location>
        <position position="219"/>
    </location>
    <ligand>
        <name>substrate</name>
    </ligand>
</feature>
<proteinExistence type="inferred from homology"/>
<dbReference type="RefSeq" id="WP_132207535.1">
    <property type="nucleotide sequence ID" value="NZ_SLWN01000001.1"/>
</dbReference>
<reference evidence="9 10" key="1">
    <citation type="journal article" date="2015" name="Stand. Genomic Sci.">
        <title>Genomic Encyclopedia of Bacterial and Archaeal Type Strains, Phase III: the genomes of soil and plant-associated and newly described type strains.</title>
        <authorList>
            <person name="Whitman W.B."/>
            <person name="Woyke T."/>
            <person name="Klenk H.P."/>
            <person name="Zhou Y."/>
            <person name="Lilburn T.G."/>
            <person name="Beck B.J."/>
            <person name="De Vos P."/>
            <person name="Vandamme P."/>
            <person name="Eisen J.A."/>
            <person name="Garrity G."/>
            <person name="Hugenholtz P."/>
            <person name="Kyrpides N.C."/>
        </authorList>
    </citation>
    <scope>NUCLEOTIDE SEQUENCE [LARGE SCALE GENOMIC DNA]</scope>
    <source>
        <strain evidence="9 10">VKM Ac-2572</strain>
    </source>
</reference>
<evidence type="ECO:0000313" key="9">
    <source>
        <dbReference type="EMBL" id="TCO35917.1"/>
    </source>
</evidence>
<evidence type="ECO:0000256" key="5">
    <source>
        <dbReference type="PIRSR" id="PIRSR038994-1"/>
    </source>
</evidence>
<name>A0A4R2HX70_9ACTN</name>
<sequence>MALIGRDPWSGQILRLEYADGRVTAVHRESGDADLPWISPGLVDLQVNGYGGFDLNGDDLDIATVVGLREALRAVGVTTFVPTLVTASADRISHAVAVVAEARRRHPEVAQAIPFVHLEGPHISDQDGPRGCHDATFVRPPDLAEFEQCQQAADGLIGLITLSPHWPGSAEFIAAVRSTGTRVAVGHTHADTAQIRAAVDAGATLSTHLGNGAHAQLPRHPNYLWAQLADDRLSAGFIADGHHLPVEAFVAMVRAKGLDRAFLVSDSVAIGGRPPGEYSTAVGGDVELTDDGRLLVRGTPYLAGAAAPLADGVAWAAAAFSLPEALTMATANPGRIVGGTVGQLCPGVPVSSVITFHWSHIDGNLSEITVGALA</sequence>
<dbReference type="InterPro" id="IPR006680">
    <property type="entry name" value="Amidohydro-rel"/>
</dbReference>
<dbReference type="Pfam" id="PF01979">
    <property type="entry name" value="Amidohydro_1"/>
    <property type="match status" value="1"/>
</dbReference>
<comment type="cofactor">
    <cofactor evidence="7">
        <name>a divalent metal cation</name>
        <dbReference type="ChEBI" id="CHEBI:60240"/>
    </cofactor>
    <text evidence="7">Binds 1 divalent metal cation per subunit.</text>
</comment>
<feature type="binding site" evidence="7">
    <location>
        <position position="208"/>
    </location>
    <ligand>
        <name>Zn(2+)</name>
        <dbReference type="ChEBI" id="CHEBI:29105"/>
    </ligand>
</feature>
<feature type="binding site" evidence="6">
    <location>
        <position position="243"/>
    </location>
    <ligand>
        <name>substrate</name>
    </ligand>
</feature>
<gene>
    <name evidence="9" type="ORF">EV652_101803</name>
</gene>
<feature type="binding site" evidence="7">
    <location>
        <position position="119"/>
    </location>
    <ligand>
        <name>Zn(2+)</name>
        <dbReference type="ChEBI" id="CHEBI:29105"/>
    </ligand>
</feature>